<keyword evidence="2" id="KW-1185">Reference proteome</keyword>
<dbReference type="STRING" id="937334.SAMN05444406_12329"/>
<protein>
    <submittedName>
        <fullName evidence="1">Uncharacterized protein</fullName>
    </submittedName>
</protein>
<dbReference type="RefSeq" id="WP_169729733.1">
    <property type="nucleotide sequence ID" value="NZ_FOXR01000023.1"/>
</dbReference>
<sequence length="57" mass="6176">MPRKRSGISQTRSLLYGLARFLGDVHAVSKGPGAVAKRAARRAAGRVTARALRKLFK</sequence>
<accession>A0A1I5X941</accession>
<dbReference type="Proteomes" id="UP000198577">
    <property type="component" value="Unassembled WGS sequence"/>
</dbReference>
<proteinExistence type="predicted"/>
<gene>
    <name evidence="1" type="ORF">SAMN05444406_12329</name>
</gene>
<name>A0A1I5X941_9FIRM</name>
<evidence type="ECO:0000313" key="2">
    <source>
        <dbReference type="Proteomes" id="UP000198577"/>
    </source>
</evidence>
<organism evidence="1 2">
    <name type="scientific">Caldicoprobacter faecalis</name>
    <dbReference type="NCBI Taxonomy" id="937334"/>
    <lineage>
        <taxon>Bacteria</taxon>
        <taxon>Bacillati</taxon>
        <taxon>Bacillota</taxon>
        <taxon>Clostridia</taxon>
        <taxon>Caldicoprobacterales</taxon>
        <taxon>Caldicoprobacteraceae</taxon>
        <taxon>Caldicoprobacter</taxon>
    </lineage>
</organism>
<dbReference type="AlphaFoldDB" id="A0A1I5X941"/>
<dbReference type="EMBL" id="FOXR01000023">
    <property type="protein sequence ID" value="SFQ28499.1"/>
    <property type="molecule type" value="Genomic_DNA"/>
</dbReference>
<evidence type="ECO:0000313" key="1">
    <source>
        <dbReference type="EMBL" id="SFQ28499.1"/>
    </source>
</evidence>
<reference evidence="1 2" key="1">
    <citation type="submission" date="2016-10" db="EMBL/GenBank/DDBJ databases">
        <authorList>
            <person name="de Groot N.N."/>
        </authorList>
    </citation>
    <scope>NUCLEOTIDE SEQUENCE [LARGE SCALE GENOMIC DNA]</scope>
    <source>
        <strain evidence="1 2">DSM 20678</strain>
    </source>
</reference>